<dbReference type="SUPFAM" id="SSF47699">
    <property type="entry name" value="Bifunctional inhibitor/lipid-transfer protein/seed storage 2S albumin"/>
    <property type="match status" value="1"/>
</dbReference>
<gene>
    <name evidence="2" type="ORF">SI7747_11014338</name>
</gene>
<dbReference type="EMBL" id="CACRZD030000011">
    <property type="protein sequence ID" value="CAA6667944.1"/>
    <property type="molecule type" value="Genomic_DNA"/>
</dbReference>
<dbReference type="InterPro" id="IPR036312">
    <property type="entry name" value="Bifun_inhib/LTP/seed_sf"/>
</dbReference>
<proteinExistence type="predicted"/>
<feature type="signal peptide" evidence="1">
    <location>
        <begin position="1"/>
        <end position="25"/>
    </location>
</feature>
<feature type="chain" id="PRO_5029483284" evidence="1">
    <location>
        <begin position="26"/>
        <end position="89"/>
    </location>
</feature>
<dbReference type="Proteomes" id="UP001189122">
    <property type="component" value="Unassembled WGS sequence"/>
</dbReference>
<keyword evidence="3" id="KW-1185">Reference proteome</keyword>
<dbReference type="EMBL" id="LR743598">
    <property type="protein sequence ID" value="CAA2628697.1"/>
    <property type="molecule type" value="Genomic_DNA"/>
</dbReference>
<keyword evidence="1" id="KW-0732">Signal</keyword>
<organism evidence="2">
    <name type="scientific">Spirodela intermedia</name>
    <name type="common">Intermediate duckweed</name>
    <dbReference type="NCBI Taxonomy" id="51605"/>
    <lineage>
        <taxon>Eukaryota</taxon>
        <taxon>Viridiplantae</taxon>
        <taxon>Streptophyta</taxon>
        <taxon>Embryophyta</taxon>
        <taxon>Tracheophyta</taxon>
        <taxon>Spermatophyta</taxon>
        <taxon>Magnoliopsida</taxon>
        <taxon>Liliopsida</taxon>
        <taxon>Araceae</taxon>
        <taxon>Lemnoideae</taxon>
        <taxon>Spirodela</taxon>
    </lineage>
</organism>
<reference evidence="2 3" key="1">
    <citation type="submission" date="2019-12" db="EMBL/GenBank/DDBJ databases">
        <authorList>
            <person name="Scholz U."/>
            <person name="Mascher M."/>
            <person name="Fiebig A."/>
        </authorList>
    </citation>
    <scope>NUCLEOTIDE SEQUENCE</scope>
</reference>
<accession>A0A7I8JCQ4</accession>
<evidence type="ECO:0000313" key="2">
    <source>
        <dbReference type="EMBL" id="CAA2628697.1"/>
    </source>
</evidence>
<evidence type="ECO:0000256" key="1">
    <source>
        <dbReference type="SAM" id="SignalP"/>
    </source>
</evidence>
<dbReference type="AlphaFoldDB" id="A0A7I8JCQ4"/>
<evidence type="ECO:0000313" key="3">
    <source>
        <dbReference type="Proteomes" id="UP001189122"/>
    </source>
</evidence>
<name>A0A7I8JCQ4_SPIIN</name>
<protein>
    <submittedName>
        <fullName evidence="2">Uncharacterized protein</fullName>
    </submittedName>
</protein>
<dbReference type="Gene3D" id="1.10.110.10">
    <property type="entry name" value="Plant lipid-transfer and hydrophobic proteins"/>
    <property type="match status" value="1"/>
</dbReference>
<sequence>MAKRHLALAVAIAALLIVLSAPVQALLAPPVLLCNMTQAGLEACELAADLACLCAFKRNNLSLLKYLKIDPRLASKLPARCRLASPPKC</sequence>